<protein>
    <submittedName>
        <fullName evidence="1">Uncharacterized protein</fullName>
    </submittedName>
</protein>
<evidence type="ECO:0000313" key="2">
    <source>
        <dbReference type="Proteomes" id="UP000533269"/>
    </source>
</evidence>
<reference evidence="1 2" key="2">
    <citation type="submission" date="2020-08" db="EMBL/GenBank/DDBJ databases">
        <authorList>
            <person name="Partida-Martinez L."/>
            <person name="Huntemann M."/>
            <person name="Clum A."/>
            <person name="Wang J."/>
            <person name="Palaniappan K."/>
            <person name="Ritter S."/>
            <person name="Chen I.-M."/>
            <person name="Stamatis D."/>
            <person name="Reddy T."/>
            <person name="O'Malley R."/>
            <person name="Daum C."/>
            <person name="Shapiro N."/>
            <person name="Ivanova N."/>
            <person name="Kyrpides N."/>
            <person name="Woyke T."/>
        </authorList>
    </citation>
    <scope>NUCLEOTIDE SEQUENCE [LARGE SCALE GENOMIC DNA]</scope>
    <source>
        <strain evidence="1 2">AS2.23</strain>
    </source>
</reference>
<dbReference type="RefSeq" id="WP_183391580.1">
    <property type="nucleotide sequence ID" value="NZ_JACHVY010000002.1"/>
</dbReference>
<dbReference type="EMBL" id="JACHVY010000002">
    <property type="protein sequence ID" value="MBB2901486.1"/>
    <property type="molecule type" value="Genomic_DNA"/>
</dbReference>
<dbReference type="Proteomes" id="UP000533269">
    <property type="component" value="Unassembled WGS sequence"/>
</dbReference>
<name>A0A7W4XWV9_KINRA</name>
<accession>A0A7W4XWV9</accession>
<evidence type="ECO:0000313" key="1">
    <source>
        <dbReference type="EMBL" id="MBB2901486.1"/>
    </source>
</evidence>
<dbReference type="AlphaFoldDB" id="A0A7W4XWV9"/>
<comment type="caution">
    <text evidence="1">The sequence shown here is derived from an EMBL/GenBank/DDBJ whole genome shotgun (WGS) entry which is preliminary data.</text>
</comment>
<reference evidence="1 2" key="1">
    <citation type="submission" date="2020-08" db="EMBL/GenBank/DDBJ databases">
        <title>The Agave Microbiome: Exploring the role of microbial communities in plant adaptations to desert environments.</title>
        <authorList>
            <person name="Partida-Martinez L.P."/>
        </authorList>
    </citation>
    <scope>NUCLEOTIDE SEQUENCE [LARGE SCALE GENOMIC DNA]</scope>
    <source>
        <strain evidence="1 2">AS2.23</strain>
    </source>
</reference>
<organism evidence="1 2">
    <name type="scientific">Kineococcus radiotolerans</name>
    <dbReference type="NCBI Taxonomy" id="131568"/>
    <lineage>
        <taxon>Bacteria</taxon>
        <taxon>Bacillati</taxon>
        <taxon>Actinomycetota</taxon>
        <taxon>Actinomycetes</taxon>
        <taxon>Kineosporiales</taxon>
        <taxon>Kineosporiaceae</taxon>
        <taxon>Kineococcus</taxon>
    </lineage>
</organism>
<gene>
    <name evidence="1" type="ORF">FHR75_002301</name>
</gene>
<proteinExistence type="predicted"/>
<sequence length="178" mass="18346">MSEEVPGGDPDFDFDAEFEKAFGPKPPVRSVLVVPVANARKLAEVCTAAGVNAFVVPVKGLGCVLVTEDPATGEADAGTLSRLLQGAEVVLLTVGEDSIEGQTWAGGRRGEDPRPGLLLSVWPDVVQQLVLGRLDPAEAAGAAAGGEGSRIGAFWKLFRSRSEDGPTAPGTGDPDGPR</sequence>